<accession>A0A2T4ZAJ4</accession>
<dbReference type="Proteomes" id="UP000241639">
    <property type="component" value="Unassembled WGS sequence"/>
</dbReference>
<comment type="similarity">
    <text evidence="1">Belongs to the SMC family. SbcC subfamily.</text>
</comment>
<evidence type="ECO:0000313" key="6">
    <source>
        <dbReference type="Proteomes" id="UP000241639"/>
    </source>
</evidence>
<evidence type="ECO:0000256" key="2">
    <source>
        <dbReference type="ARBA" id="ARBA00011322"/>
    </source>
</evidence>
<dbReference type="PANTHER" id="PTHR32114">
    <property type="entry name" value="ABC TRANSPORTER ABCH.3"/>
    <property type="match status" value="1"/>
</dbReference>
<name>A0A2T4ZAJ4_9BACL</name>
<comment type="caution">
    <text evidence="5">The sequence shown here is derived from an EMBL/GenBank/DDBJ whole genome shotgun (WGS) entry which is preliminary data.</text>
</comment>
<organism evidence="5 6">
    <name type="scientific">Desmospora activa DSM 45169</name>
    <dbReference type="NCBI Taxonomy" id="1121389"/>
    <lineage>
        <taxon>Bacteria</taxon>
        <taxon>Bacillati</taxon>
        <taxon>Bacillota</taxon>
        <taxon>Bacilli</taxon>
        <taxon>Bacillales</taxon>
        <taxon>Thermoactinomycetaceae</taxon>
        <taxon>Desmospora</taxon>
    </lineage>
</organism>
<dbReference type="OrthoDB" id="2380879at2"/>
<dbReference type="Gene3D" id="3.40.50.300">
    <property type="entry name" value="P-loop containing nucleotide triphosphate hydrolases"/>
    <property type="match status" value="1"/>
</dbReference>
<evidence type="ECO:0000256" key="3">
    <source>
        <dbReference type="ARBA" id="ARBA00013368"/>
    </source>
</evidence>
<comment type="subunit">
    <text evidence="2">Heterodimer of SbcC and SbcD.</text>
</comment>
<reference evidence="5 6" key="1">
    <citation type="submission" date="2018-04" db="EMBL/GenBank/DDBJ databases">
        <title>Genomic Encyclopedia of Archaeal and Bacterial Type Strains, Phase II (KMG-II): from individual species to whole genera.</title>
        <authorList>
            <person name="Goeker M."/>
        </authorList>
    </citation>
    <scope>NUCLEOTIDE SEQUENCE [LARGE SCALE GENOMIC DNA]</scope>
    <source>
        <strain evidence="5 6">DSM 45169</strain>
    </source>
</reference>
<evidence type="ECO:0000256" key="4">
    <source>
        <dbReference type="SAM" id="Coils"/>
    </source>
</evidence>
<gene>
    <name evidence="5" type="ORF">C8J48_1509</name>
</gene>
<dbReference type="EMBL" id="PZZP01000001">
    <property type="protein sequence ID" value="PTM58910.1"/>
    <property type="molecule type" value="Genomic_DNA"/>
</dbReference>
<dbReference type="RefSeq" id="WP_107727634.1">
    <property type="nucleotide sequence ID" value="NZ_PZZP01000001.1"/>
</dbReference>
<sequence length="226" mass="25411">MAAQSERLKELGAVLAQAREEALIRQTRRDELERLRNERQERLAEAEKQRDVFDRVKVLLQESAEHARLQAKAQLEGLVTNALQYVFGPLFRFEIDLSDHGGKPVAEFFVVTDWEGTPVKTKPQEARGGGIVDITSLALRVAMIETFRPRRSGPLILDEPGKHISAEYVVPMLEFLKSTTEMFGRQVILVTHNNHLTEGADQAFEVRLSNGETRVRPVGLLDNGTG</sequence>
<keyword evidence="6" id="KW-1185">Reference proteome</keyword>
<evidence type="ECO:0000256" key="1">
    <source>
        <dbReference type="ARBA" id="ARBA00006930"/>
    </source>
</evidence>
<protein>
    <recommendedName>
        <fullName evidence="3">Nuclease SbcCD subunit C</fullName>
    </recommendedName>
</protein>
<dbReference type="AlphaFoldDB" id="A0A2T4ZAJ4"/>
<dbReference type="PANTHER" id="PTHR32114:SF2">
    <property type="entry name" value="ABC TRANSPORTER ABCH.3"/>
    <property type="match status" value="1"/>
</dbReference>
<feature type="coiled-coil region" evidence="4">
    <location>
        <begin position="1"/>
        <end position="52"/>
    </location>
</feature>
<proteinExistence type="inferred from homology"/>
<dbReference type="InterPro" id="IPR027417">
    <property type="entry name" value="P-loop_NTPase"/>
</dbReference>
<keyword evidence="4" id="KW-0175">Coiled coil</keyword>
<dbReference type="SUPFAM" id="SSF52540">
    <property type="entry name" value="P-loop containing nucleoside triphosphate hydrolases"/>
    <property type="match status" value="1"/>
</dbReference>
<evidence type="ECO:0000313" key="5">
    <source>
        <dbReference type="EMBL" id="PTM58910.1"/>
    </source>
</evidence>